<gene>
    <name evidence="5" type="ORF">TSACC_2977</name>
</gene>
<organism evidence="5 6">
    <name type="scientific">Terrimicrobium sacchariphilum</name>
    <dbReference type="NCBI Taxonomy" id="690879"/>
    <lineage>
        <taxon>Bacteria</taxon>
        <taxon>Pseudomonadati</taxon>
        <taxon>Verrucomicrobiota</taxon>
        <taxon>Terrimicrobiia</taxon>
        <taxon>Terrimicrobiales</taxon>
        <taxon>Terrimicrobiaceae</taxon>
        <taxon>Terrimicrobium</taxon>
    </lineage>
</organism>
<dbReference type="InParanoid" id="A0A146G736"/>
<evidence type="ECO:0000313" key="5">
    <source>
        <dbReference type="EMBL" id="GAT32578.1"/>
    </source>
</evidence>
<dbReference type="EMBL" id="BDCO01000002">
    <property type="protein sequence ID" value="GAT32578.1"/>
    <property type="molecule type" value="Genomic_DNA"/>
</dbReference>
<dbReference type="FunCoup" id="A0A146G736">
    <property type="interactions" value="3"/>
</dbReference>
<dbReference type="Pfam" id="PF07589">
    <property type="entry name" value="PEP-CTERM"/>
    <property type="match status" value="1"/>
</dbReference>
<feature type="chain" id="PRO_5007524647" evidence="3">
    <location>
        <begin position="28"/>
        <end position="644"/>
    </location>
</feature>
<accession>A0A146G736</accession>
<comment type="caution">
    <text evidence="5">The sequence shown here is derived from an EMBL/GenBank/DDBJ whole genome shotgun (WGS) entry which is preliminary data.</text>
</comment>
<dbReference type="NCBIfam" id="TIGR02601">
    <property type="entry name" value="autotrns_rpt"/>
    <property type="match status" value="2"/>
</dbReference>
<sequence>MKRILSRSALPLAALAALVSSSPISQAANGTWNVDATGNWTTASNWLNNTIPGSSIGDVASFTYDLTANQTVTVDGTNKIIGVLNIGDTNGTNSFSLSGNTALYFNNGASAAQINQTSTSNGDTITNVPIGINASSLVITNASTKAFTIGSAFQGGNAGTKVITVDNTSAQGVISLTGRINNGSADAVSLVKNGSGTLKLYLGGGTSGFSGGVTLNAGTLEFGNSLTALGTGTFTINGGTITNGYGSARTLTTNNAQAWNADFTFGAAGASGSDLNLGTGDVTLSATRTVTTTSTNSARTLTVGGAIGDGGNGYGLIKAGNAQLRLDGANTFSGATKVNTGVLVLGNSLALQNSAIDTTGPGKINLSGITTSTFGGLTGGTALATVINSGYTGSLTAITLNTGTGKSYSYTGVIADGATGMSFTKTGSGSQTLGGANTYTGATTISAGTLILMASGTISNSSGINLGTSDSQGTLDVTSKTSGYTIGASQTLSGYGSVLLASGKTLTVSGNLAPGNSAGIVTIGGNLSLASTSTTTMELVNSTLGAGSGFDQISLSGTGLSLTYGGALVIDVSLATQVGSYQLFTGFSTQTGTFSSITFSQAEAAGTFDYSTGVLTLTAVPEPGTVALVGFSLLGLLVFRRRNS</sequence>
<keyword evidence="1 3" id="KW-0732">Signal</keyword>
<feature type="transmembrane region" description="Helical" evidence="2">
    <location>
        <begin position="623"/>
        <end position="639"/>
    </location>
</feature>
<evidence type="ECO:0000256" key="1">
    <source>
        <dbReference type="ARBA" id="ARBA00022729"/>
    </source>
</evidence>
<evidence type="ECO:0000313" key="6">
    <source>
        <dbReference type="Proteomes" id="UP000076023"/>
    </source>
</evidence>
<keyword evidence="2" id="KW-0472">Membrane</keyword>
<dbReference type="RefSeq" id="WP_075078408.1">
    <property type="nucleotide sequence ID" value="NZ_BDCO01000002.1"/>
</dbReference>
<keyword evidence="2" id="KW-0812">Transmembrane</keyword>
<dbReference type="InterPro" id="IPR013425">
    <property type="entry name" value="Autotrns_rpt"/>
</dbReference>
<evidence type="ECO:0000256" key="2">
    <source>
        <dbReference type="SAM" id="Phobius"/>
    </source>
</evidence>
<dbReference type="NCBIfam" id="TIGR02595">
    <property type="entry name" value="PEP_CTERM"/>
    <property type="match status" value="1"/>
</dbReference>
<proteinExistence type="predicted"/>
<dbReference type="AlphaFoldDB" id="A0A146G736"/>
<protein>
    <submittedName>
        <fullName evidence="5">PEP-CTERM protein-sorting domain-containing protein</fullName>
    </submittedName>
</protein>
<evidence type="ECO:0000259" key="4">
    <source>
        <dbReference type="Pfam" id="PF07589"/>
    </source>
</evidence>
<name>A0A146G736_TERSA</name>
<feature type="signal peptide" evidence="3">
    <location>
        <begin position="1"/>
        <end position="27"/>
    </location>
</feature>
<feature type="domain" description="Ice-binding protein C-terminal" evidence="4">
    <location>
        <begin position="619"/>
        <end position="642"/>
    </location>
</feature>
<dbReference type="STRING" id="690879.TSACC_2977"/>
<evidence type="ECO:0000256" key="3">
    <source>
        <dbReference type="SAM" id="SignalP"/>
    </source>
</evidence>
<dbReference type="InterPro" id="IPR013424">
    <property type="entry name" value="Ice-binding_C"/>
</dbReference>
<dbReference type="Pfam" id="PF12951">
    <property type="entry name" value="PATR"/>
    <property type="match status" value="3"/>
</dbReference>
<dbReference type="Proteomes" id="UP000076023">
    <property type="component" value="Unassembled WGS sequence"/>
</dbReference>
<keyword evidence="6" id="KW-1185">Reference proteome</keyword>
<keyword evidence="2" id="KW-1133">Transmembrane helix</keyword>
<reference evidence="6" key="1">
    <citation type="journal article" date="2017" name="Genome Announc.">
        <title>Draft Genome Sequence of Terrimicrobium sacchariphilum NM-5T, a Facultative Anaerobic Soil Bacterium of the Class Spartobacteria.</title>
        <authorList>
            <person name="Qiu Y.L."/>
            <person name="Tourlousse D.M."/>
            <person name="Matsuura N."/>
            <person name="Ohashi A."/>
            <person name="Sekiguchi Y."/>
        </authorList>
    </citation>
    <scope>NUCLEOTIDE SEQUENCE [LARGE SCALE GENOMIC DNA]</scope>
    <source>
        <strain evidence="6">NM-5</strain>
    </source>
</reference>